<dbReference type="GO" id="GO:0005886">
    <property type="term" value="C:plasma membrane"/>
    <property type="evidence" value="ECO:0007669"/>
    <property type="project" value="TreeGrafter"/>
</dbReference>
<evidence type="ECO:0000256" key="5">
    <source>
        <dbReference type="ARBA" id="ARBA00024360"/>
    </source>
</evidence>
<keyword evidence="9" id="KW-0812">Transmembrane</keyword>
<evidence type="ECO:0000256" key="6">
    <source>
        <dbReference type="ARBA" id="ARBA00047604"/>
    </source>
</evidence>
<dbReference type="InterPro" id="IPR045034">
    <property type="entry name" value="O-acyltransferase_WSD1-like"/>
</dbReference>
<feature type="domain" description="O-acyltransferase WSD1-like N-terminal" evidence="10">
    <location>
        <begin position="148"/>
        <end position="305"/>
    </location>
</feature>
<keyword evidence="9" id="KW-0472">Membrane</keyword>
<gene>
    <name evidence="12" type="ORF">LSH36_9g13031</name>
</gene>
<evidence type="ECO:0000313" key="13">
    <source>
        <dbReference type="Proteomes" id="UP001208570"/>
    </source>
</evidence>
<comment type="catalytic activity">
    <reaction evidence="7">
        <text>an acyl-CoA + a 1,2-diacyl-sn-glycerol = a triacyl-sn-glycerol + CoA</text>
        <dbReference type="Rhea" id="RHEA:10868"/>
        <dbReference type="ChEBI" id="CHEBI:17815"/>
        <dbReference type="ChEBI" id="CHEBI:57287"/>
        <dbReference type="ChEBI" id="CHEBI:58342"/>
        <dbReference type="ChEBI" id="CHEBI:64615"/>
        <dbReference type="EC" id="2.3.1.20"/>
    </reaction>
</comment>
<dbReference type="EMBL" id="JAODUP010000009">
    <property type="protein sequence ID" value="KAK2169524.1"/>
    <property type="molecule type" value="Genomic_DNA"/>
</dbReference>
<evidence type="ECO:0008006" key="14">
    <source>
        <dbReference type="Google" id="ProtNLM"/>
    </source>
</evidence>
<keyword evidence="9" id="KW-1133">Transmembrane helix</keyword>
<dbReference type="PANTHER" id="PTHR31650:SF1">
    <property type="entry name" value="WAX ESTER SYNTHASE_DIACYLGLYCEROL ACYLTRANSFERASE 4-RELATED"/>
    <property type="match status" value="1"/>
</dbReference>
<keyword evidence="3" id="KW-0808">Transferase</keyword>
<evidence type="ECO:0000256" key="9">
    <source>
        <dbReference type="SAM" id="Phobius"/>
    </source>
</evidence>
<feature type="compositionally biased region" description="Polar residues" evidence="8">
    <location>
        <begin position="47"/>
        <end position="61"/>
    </location>
</feature>
<protein>
    <recommendedName>
        <fullName evidence="14">Diacylglycerol O-acyltransferase</fullName>
    </recommendedName>
</protein>
<accession>A0AAD9NJJ8</accession>
<evidence type="ECO:0000256" key="2">
    <source>
        <dbReference type="ARBA" id="ARBA00005189"/>
    </source>
</evidence>
<feature type="domain" description="O-acyltransferase WSD1 C-terminal" evidence="11">
    <location>
        <begin position="428"/>
        <end position="565"/>
    </location>
</feature>
<dbReference type="GO" id="GO:0047196">
    <property type="term" value="F:long-chain-alcohol O-fatty-acyltransferase activity"/>
    <property type="evidence" value="ECO:0007669"/>
    <property type="project" value="UniProtKB-EC"/>
</dbReference>
<organism evidence="12 13">
    <name type="scientific">Paralvinella palmiformis</name>
    <dbReference type="NCBI Taxonomy" id="53620"/>
    <lineage>
        <taxon>Eukaryota</taxon>
        <taxon>Metazoa</taxon>
        <taxon>Spiralia</taxon>
        <taxon>Lophotrochozoa</taxon>
        <taxon>Annelida</taxon>
        <taxon>Polychaeta</taxon>
        <taxon>Sedentaria</taxon>
        <taxon>Canalipalpata</taxon>
        <taxon>Terebellida</taxon>
        <taxon>Terebelliformia</taxon>
        <taxon>Alvinellidae</taxon>
        <taxon>Paralvinella</taxon>
    </lineage>
</organism>
<evidence type="ECO:0000259" key="10">
    <source>
        <dbReference type="Pfam" id="PF03007"/>
    </source>
</evidence>
<dbReference type="PANTHER" id="PTHR31650">
    <property type="entry name" value="O-ACYLTRANSFERASE (WSD1-LIKE) FAMILY PROTEIN"/>
    <property type="match status" value="1"/>
</dbReference>
<dbReference type="InterPro" id="IPR009721">
    <property type="entry name" value="O-acyltransferase_WSD1_C"/>
</dbReference>
<sequence length="570" mass="64195">MSSSNTELSNLITGGCMVELKLEMSPRECDVAEVRTATPSEVEAQTDVDTSGTGAPQTIQNGGYPSYQLRSAPYKRIQHPVDKSLFVSFIGSIFFLLISLVLFCPGLVVYLVLLPIGYFIKKSLALCCCCCCCSENRFCTSCDTEYMSQSDAFWLHSDPLNVAVYQALFVLEKGLDASSIRTLLNTRLVGAEDKNHRKLYPRFSQRIIRLYSGYAWIKDGRFSIDNHVISMPDTIVNQETLTEHVGQLAGKALSLDKPLWEIHVRTNYGVDQDTVILFRIHPCLSDGVSLVRLLFKSLISDWRDNGSLSLKPRFGHVAFAFNCMRAVFSGPVVLLRKWLFVWQDYNLVHVPRLSGRKVVAWSEPYNMAKADRIKNVTRSTLNDVLLAVTSGILRTYFQKHGVAHPFDINAFIPVDFQTDGSCAVDMHNRYALVDVPLPTNTEGTIPRLWEVRHHMDVLKNSADSVVLYGCVRLLGYLMPENLYHKVWQRIYSKASCFVTSLQGPDTELTFCSCVIKNMVSWMPTRANVALSISFLSYADQLRMSVIADSAVITEPQILTNDFVAEVRRQQ</sequence>
<feature type="transmembrane region" description="Helical" evidence="9">
    <location>
        <begin position="85"/>
        <end position="118"/>
    </location>
</feature>
<evidence type="ECO:0000259" key="11">
    <source>
        <dbReference type="Pfam" id="PF06974"/>
    </source>
</evidence>
<comment type="caution">
    <text evidence="12">The sequence shown here is derived from an EMBL/GenBank/DDBJ whole genome shotgun (WGS) entry which is preliminary data.</text>
</comment>
<evidence type="ECO:0000256" key="1">
    <source>
        <dbReference type="ARBA" id="ARBA00004771"/>
    </source>
</evidence>
<reference evidence="12" key="1">
    <citation type="journal article" date="2023" name="Mol. Biol. Evol.">
        <title>Third-Generation Sequencing Reveals the Adaptive Role of the Epigenome in Three Deep-Sea Polychaetes.</title>
        <authorList>
            <person name="Perez M."/>
            <person name="Aroh O."/>
            <person name="Sun Y."/>
            <person name="Lan Y."/>
            <person name="Juniper S.K."/>
            <person name="Young C.R."/>
            <person name="Angers B."/>
            <person name="Qian P.Y."/>
        </authorList>
    </citation>
    <scope>NUCLEOTIDE SEQUENCE</scope>
    <source>
        <strain evidence="12">P08H-3</strain>
    </source>
</reference>
<keyword evidence="13" id="KW-1185">Reference proteome</keyword>
<feature type="region of interest" description="Disordered" evidence="8">
    <location>
        <begin position="40"/>
        <end position="61"/>
    </location>
</feature>
<proteinExistence type="inferred from homology"/>
<name>A0AAD9NJJ8_9ANNE</name>
<keyword evidence="4" id="KW-0012">Acyltransferase</keyword>
<evidence type="ECO:0000256" key="8">
    <source>
        <dbReference type="SAM" id="MobiDB-lite"/>
    </source>
</evidence>
<dbReference type="GO" id="GO:0019432">
    <property type="term" value="P:triglyceride biosynthetic process"/>
    <property type="evidence" value="ECO:0007669"/>
    <property type="project" value="TreeGrafter"/>
</dbReference>
<evidence type="ECO:0000256" key="4">
    <source>
        <dbReference type="ARBA" id="ARBA00023315"/>
    </source>
</evidence>
<evidence type="ECO:0000256" key="3">
    <source>
        <dbReference type="ARBA" id="ARBA00022679"/>
    </source>
</evidence>
<comment type="similarity">
    <text evidence="5">In the N-terminal section; belongs to the long-chain O-acyltransferase family.</text>
</comment>
<comment type="pathway">
    <text evidence="1">Glycerolipid metabolism; triacylglycerol biosynthesis.</text>
</comment>
<dbReference type="Pfam" id="PF06974">
    <property type="entry name" value="WS_DGAT_C"/>
    <property type="match status" value="1"/>
</dbReference>
<dbReference type="Pfam" id="PF03007">
    <property type="entry name" value="WS_DGAT_cat"/>
    <property type="match status" value="1"/>
</dbReference>
<comment type="pathway">
    <text evidence="2">Lipid metabolism.</text>
</comment>
<dbReference type="InterPro" id="IPR004255">
    <property type="entry name" value="O-acyltransferase_WSD1_N"/>
</dbReference>
<dbReference type="Proteomes" id="UP001208570">
    <property type="component" value="Unassembled WGS sequence"/>
</dbReference>
<evidence type="ECO:0000313" key="12">
    <source>
        <dbReference type="EMBL" id="KAK2169524.1"/>
    </source>
</evidence>
<dbReference type="AlphaFoldDB" id="A0AAD9NJJ8"/>
<evidence type="ECO:0000256" key="7">
    <source>
        <dbReference type="ARBA" id="ARBA00048109"/>
    </source>
</evidence>
<dbReference type="GO" id="GO:0004144">
    <property type="term" value="F:diacylglycerol O-acyltransferase activity"/>
    <property type="evidence" value="ECO:0007669"/>
    <property type="project" value="UniProtKB-EC"/>
</dbReference>
<comment type="catalytic activity">
    <reaction evidence="6">
        <text>a long chain fatty alcohol + a fatty acyl-CoA = a long-chain alcohol wax ester + CoA</text>
        <dbReference type="Rhea" id="RHEA:38443"/>
        <dbReference type="ChEBI" id="CHEBI:17135"/>
        <dbReference type="ChEBI" id="CHEBI:57287"/>
        <dbReference type="ChEBI" id="CHEBI:77636"/>
        <dbReference type="ChEBI" id="CHEBI:235323"/>
        <dbReference type="EC" id="2.3.1.75"/>
    </reaction>
</comment>